<comment type="caution">
    <text evidence="1">The sequence shown here is derived from an EMBL/GenBank/DDBJ whole genome shotgun (WGS) entry which is preliminary data.</text>
</comment>
<name>A0ABS4GKP8_9BACL</name>
<protein>
    <submittedName>
        <fullName evidence="1">Uncharacterized protein</fullName>
    </submittedName>
</protein>
<organism evidence="1 2">
    <name type="scientific">Ammoniphilus resinae</name>
    <dbReference type="NCBI Taxonomy" id="861532"/>
    <lineage>
        <taxon>Bacteria</taxon>
        <taxon>Bacillati</taxon>
        <taxon>Bacillota</taxon>
        <taxon>Bacilli</taxon>
        <taxon>Bacillales</taxon>
        <taxon>Paenibacillaceae</taxon>
        <taxon>Aneurinibacillus group</taxon>
        <taxon>Ammoniphilus</taxon>
    </lineage>
</organism>
<evidence type="ECO:0000313" key="1">
    <source>
        <dbReference type="EMBL" id="MBP1930816.1"/>
    </source>
</evidence>
<keyword evidence="2" id="KW-1185">Reference proteome</keyword>
<dbReference type="EMBL" id="JAGGKT010000002">
    <property type="protein sequence ID" value="MBP1930816.1"/>
    <property type="molecule type" value="Genomic_DNA"/>
</dbReference>
<gene>
    <name evidence="1" type="ORF">J2Z37_000813</name>
</gene>
<reference evidence="1 2" key="1">
    <citation type="submission" date="2021-03" db="EMBL/GenBank/DDBJ databases">
        <title>Genomic Encyclopedia of Type Strains, Phase IV (KMG-IV): sequencing the most valuable type-strain genomes for metagenomic binning, comparative biology and taxonomic classification.</title>
        <authorList>
            <person name="Goeker M."/>
        </authorList>
    </citation>
    <scope>NUCLEOTIDE SEQUENCE [LARGE SCALE GENOMIC DNA]</scope>
    <source>
        <strain evidence="1 2">DSM 24738</strain>
    </source>
</reference>
<evidence type="ECO:0000313" key="2">
    <source>
        <dbReference type="Proteomes" id="UP001519343"/>
    </source>
</evidence>
<proteinExistence type="predicted"/>
<sequence length="67" mass="8215">MWFKRPFEPAPVPYQFTNFYILQSNDASRRVKDSEERYRRLVILSPDPIVILPIFWFRTTGAYWKCR</sequence>
<accession>A0ABS4GKP8</accession>
<dbReference type="Proteomes" id="UP001519343">
    <property type="component" value="Unassembled WGS sequence"/>
</dbReference>